<gene>
    <name evidence="1" type="ORF">A1O1_04988</name>
</gene>
<reference evidence="1 2" key="1">
    <citation type="submission" date="2013-03" db="EMBL/GenBank/DDBJ databases">
        <title>The Genome Sequence of Capronia coronata CBS 617.96.</title>
        <authorList>
            <consortium name="The Broad Institute Genomics Platform"/>
            <person name="Cuomo C."/>
            <person name="de Hoog S."/>
            <person name="Gorbushina A."/>
            <person name="Walker B."/>
            <person name="Young S.K."/>
            <person name="Zeng Q."/>
            <person name="Gargeya S."/>
            <person name="Fitzgerald M."/>
            <person name="Haas B."/>
            <person name="Abouelleil A."/>
            <person name="Allen A.W."/>
            <person name="Alvarado L."/>
            <person name="Arachchi H.M."/>
            <person name="Berlin A.M."/>
            <person name="Chapman S.B."/>
            <person name="Gainer-Dewar J."/>
            <person name="Goldberg J."/>
            <person name="Griggs A."/>
            <person name="Gujja S."/>
            <person name="Hansen M."/>
            <person name="Howarth C."/>
            <person name="Imamovic A."/>
            <person name="Ireland A."/>
            <person name="Larimer J."/>
            <person name="McCowan C."/>
            <person name="Murphy C."/>
            <person name="Pearson M."/>
            <person name="Poon T.W."/>
            <person name="Priest M."/>
            <person name="Roberts A."/>
            <person name="Saif S."/>
            <person name="Shea T."/>
            <person name="Sisk P."/>
            <person name="Sykes S."/>
            <person name="Wortman J."/>
            <person name="Nusbaum C."/>
            <person name="Birren B."/>
        </authorList>
    </citation>
    <scope>NUCLEOTIDE SEQUENCE [LARGE SCALE GENOMIC DNA]</scope>
    <source>
        <strain evidence="1 2">CBS 617.96</strain>
    </source>
</reference>
<name>W9YEG6_9EURO</name>
<dbReference type="HOGENOM" id="CLU_1932499_0_0_1"/>
<keyword evidence="2" id="KW-1185">Reference proteome</keyword>
<evidence type="ECO:0000313" key="1">
    <source>
        <dbReference type="EMBL" id="EXJ88060.1"/>
    </source>
</evidence>
<proteinExistence type="predicted"/>
<comment type="caution">
    <text evidence="1">The sequence shown here is derived from an EMBL/GenBank/DDBJ whole genome shotgun (WGS) entry which is preliminary data.</text>
</comment>
<evidence type="ECO:0000313" key="2">
    <source>
        <dbReference type="Proteomes" id="UP000019484"/>
    </source>
</evidence>
<feature type="non-terminal residue" evidence="1">
    <location>
        <position position="1"/>
    </location>
</feature>
<protein>
    <recommendedName>
        <fullName evidence="3">F-box domain-containing protein</fullName>
    </recommendedName>
</protein>
<dbReference type="RefSeq" id="XP_007724066.1">
    <property type="nucleotide sequence ID" value="XM_007725876.1"/>
</dbReference>
<dbReference type="OrthoDB" id="5281164at2759"/>
<sequence>PPLLSLPPELHSMIAQELRYPDLLSLKLCHPYFGLLLEDQPTICDRIQWLMSRARVGLPVPQSTKLSFLSDVAFVAKPEVKAILRQRLRHRECIECAQARNSIGRMLGMRKGRMLCFVVEGDCCPQAQIPE</sequence>
<evidence type="ECO:0008006" key="3">
    <source>
        <dbReference type="Google" id="ProtNLM"/>
    </source>
</evidence>
<accession>W9YEG6</accession>
<feature type="non-terminal residue" evidence="1">
    <location>
        <position position="131"/>
    </location>
</feature>
<dbReference type="EMBL" id="AMWN01000004">
    <property type="protein sequence ID" value="EXJ88060.1"/>
    <property type="molecule type" value="Genomic_DNA"/>
</dbReference>
<dbReference type="AlphaFoldDB" id="W9YEG6"/>
<dbReference type="eggNOG" id="ENOG502STPT">
    <property type="taxonomic scope" value="Eukaryota"/>
</dbReference>
<organism evidence="1 2">
    <name type="scientific">Capronia coronata CBS 617.96</name>
    <dbReference type="NCBI Taxonomy" id="1182541"/>
    <lineage>
        <taxon>Eukaryota</taxon>
        <taxon>Fungi</taxon>
        <taxon>Dikarya</taxon>
        <taxon>Ascomycota</taxon>
        <taxon>Pezizomycotina</taxon>
        <taxon>Eurotiomycetes</taxon>
        <taxon>Chaetothyriomycetidae</taxon>
        <taxon>Chaetothyriales</taxon>
        <taxon>Herpotrichiellaceae</taxon>
        <taxon>Capronia</taxon>
    </lineage>
</organism>
<dbReference type="Proteomes" id="UP000019484">
    <property type="component" value="Unassembled WGS sequence"/>
</dbReference>
<dbReference type="GeneID" id="19159865"/>
<dbReference type="STRING" id="1182541.W9YEG6"/>